<accession>A0A9W7W903</accession>
<keyword evidence="4" id="KW-1185">Reference proteome</keyword>
<dbReference type="PANTHER" id="PTHR37999">
    <property type="entry name" value="MUCIN-17"/>
    <property type="match status" value="1"/>
</dbReference>
<organism evidence="3 4">
    <name type="scientific">Triplophysa rosa</name>
    <name type="common">Cave loach</name>
    <dbReference type="NCBI Taxonomy" id="992332"/>
    <lineage>
        <taxon>Eukaryota</taxon>
        <taxon>Metazoa</taxon>
        <taxon>Chordata</taxon>
        <taxon>Craniata</taxon>
        <taxon>Vertebrata</taxon>
        <taxon>Euteleostomi</taxon>
        <taxon>Actinopterygii</taxon>
        <taxon>Neopterygii</taxon>
        <taxon>Teleostei</taxon>
        <taxon>Ostariophysi</taxon>
        <taxon>Cypriniformes</taxon>
        <taxon>Nemacheilidae</taxon>
        <taxon>Triplophysa</taxon>
    </lineage>
</organism>
<sequence length="277" mass="31433">MRSLPAKEEKRSVNVRHDVILDVPNNDNIDDEYKSAFEKVNVALQALENGSVNLNISIINFNASETTLNDDVCKRAIALLPEAYREYYAKSILPGKVACVNQCHRGHPKPKRCSYDGTCEVSSQGPSCYCRHTDVTWYLGGDCSYKVNKVGFYAGLGVVAVIAVITVAVLTAYLVINQKKVKRSKDIKQELVKEWLEDDFEWPQQKKTYSVGRAPHDNPAYSQGDFYRRDSMGKDRQDFSAGRSYTQYSTPEPGIDLQYFHRNVKIDRPQIRSSFDI</sequence>
<protein>
    <submittedName>
        <fullName evidence="3">Mucin-3A</fullName>
    </submittedName>
</protein>
<dbReference type="InterPro" id="IPR053311">
    <property type="entry name" value="Mucosal_Integrity_Assoc"/>
</dbReference>
<dbReference type="Proteomes" id="UP001059041">
    <property type="component" value="Unassembled WGS sequence"/>
</dbReference>
<dbReference type="PANTHER" id="PTHR37999:SF2">
    <property type="entry name" value="MUCIN-17"/>
    <property type="match status" value="1"/>
</dbReference>
<dbReference type="EMBL" id="JAFHDT010000317">
    <property type="protein sequence ID" value="KAI7789859.1"/>
    <property type="molecule type" value="Genomic_DNA"/>
</dbReference>
<keyword evidence="2" id="KW-0472">Membrane</keyword>
<gene>
    <name evidence="3" type="ORF">IRJ41_020268</name>
</gene>
<comment type="caution">
    <text evidence="3">The sequence shown here is derived from an EMBL/GenBank/DDBJ whole genome shotgun (WGS) entry which is preliminary data.</text>
</comment>
<dbReference type="AlphaFoldDB" id="A0A9W7W903"/>
<evidence type="ECO:0000313" key="3">
    <source>
        <dbReference type="EMBL" id="KAI7789859.1"/>
    </source>
</evidence>
<evidence type="ECO:0000256" key="1">
    <source>
        <dbReference type="SAM" id="MobiDB-lite"/>
    </source>
</evidence>
<feature type="region of interest" description="Disordered" evidence="1">
    <location>
        <begin position="210"/>
        <end position="230"/>
    </location>
</feature>
<name>A0A9W7W903_TRIRA</name>
<keyword evidence="2" id="KW-0812">Transmembrane</keyword>
<evidence type="ECO:0000313" key="4">
    <source>
        <dbReference type="Proteomes" id="UP001059041"/>
    </source>
</evidence>
<evidence type="ECO:0000256" key="2">
    <source>
        <dbReference type="SAM" id="Phobius"/>
    </source>
</evidence>
<keyword evidence="2" id="KW-1133">Transmembrane helix</keyword>
<proteinExistence type="predicted"/>
<feature type="transmembrane region" description="Helical" evidence="2">
    <location>
        <begin position="152"/>
        <end position="176"/>
    </location>
</feature>
<reference evidence="3" key="1">
    <citation type="submission" date="2021-02" db="EMBL/GenBank/DDBJ databases">
        <title>Comparative genomics reveals that relaxation of natural selection precedes convergent phenotypic evolution of cavefish.</title>
        <authorList>
            <person name="Peng Z."/>
        </authorList>
    </citation>
    <scope>NUCLEOTIDE SEQUENCE</scope>
    <source>
        <tissue evidence="3">Muscle</tissue>
    </source>
</reference>